<protein>
    <submittedName>
        <fullName evidence="1">Uncharacterized protein</fullName>
    </submittedName>
</protein>
<reference evidence="1" key="1">
    <citation type="submission" date="2014-12" db="EMBL/GenBank/DDBJ databases">
        <title>Insight into the proteome of Arion vulgaris.</title>
        <authorList>
            <person name="Aradska J."/>
            <person name="Bulat T."/>
            <person name="Smidak R."/>
            <person name="Sarate P."/>
            <person name="Gangsoo J."/>
            <person name="Sialana F."/>
            <person name="Bilban M."/>
            <person name="Lubec G."/>
        </authorList>
    </citation>
    <scope>NUCLEOTIDE SEQUENCE</scope>
    <source>
        <tissue evidence="1">Skin</tissue>
    </source>
</reference>
<organism evidence="1">
    <name type="scientific">Arion vulgaris</name>
    <dbReference type="NCBI Taxonomy" id="1028688"/>
    <lineage>
        <taxon>Eukaryota</taxon>
        <taxon>Metazoa</taxon>
        <taxon>Spiralia</taxon>
        <taxon>Lophotrochozoa</taxon>
        <taxon>Mollusca</taxon>
        <taxon>Gastropoda</taxon>
        <taxon>Heterobranchia</taxon>
        <taxon>Euthyneura</taxon>
        <taxon>Panpulmonata</taxon>
        <taxon>Eupulmonata</taxon>
        <taxon>Stylommatophora</taxon>
        <taxon>Helicina</taxon>
        <taxon>Arionoidea</taxon>
        <taxon>Arionidae</taxon>
        <taxon>Arion</taxon>
    </lineage>
</organism>
<sequence>YGHVRSAVMIVLIKLITETDEEWKHAICNMDCKITILTDKDTNNICTFCHGLNKIKSALGI</sequence>
<name>A0A0B6ZGZ2_9EUPU</name>
<dbReference type="AlphaFoldDB" id="A0A0B6ZGZ2"/>
<proteinExistence type="predicted"/>
<evidence type="ECO:0000313" key="1">
    <source>
        <dbReference type="EMBL" id="CEK67146.1"/>
    </source>
</evidence>
<accession>A0A0B6ZGZ2</accession>
<dbReference type="EMBL" id="HACG01020281">
    <property type="protein sequence ID" value="CEK67146.1"/>
    <property type="molecule type" value="Transcribed_RNA"/>
</dbReference>
<gene>
    <name evidence="1" type="primary">ORF61501</name>
</gene>
<feature type="non-terminal residue" evidence="1">
    <location>
        <position position="1"/>
    </location>
</feature>